<evidence type="ECO:0000313" key="1">
    <source>
        <dbReference type="EMBL" id="KAK3064155.1"/>
    </source>
</evidence>
<name>A0ACC3DA20_9PEZI</name>
<sequence>MKIRLILTKLTAGDASKRPLMYKILNAAHILMRAKEDNGTKWQGACVKKLAAAAASHMSVKDIITFSRLTDQSIMWQEDSLYGALAVVTEMNDISVVQRLLSIEFIGLQYSGPHARTGNFVLRGHSTDNNFFENPVLIAASCGFVKSFGDLLAYCASSDGRLNWYNESGELLTRAFVAAACNNQESVLQAIFELDPDLLLSGY</sequence>
<evidence type="ECO:0000313" key="2">
    <source>
        <dbReference type="Proteomes" id="UP001186974"/>
    </source>
</evidence>
<proteinExistence type="predicted"/>
<reference evidence="1" key="1">
    <citation type="submission" date="2024-09" db="EMBL/GenBank/DDBJ databases">
        <title>Black Yeasts Isolated from many extreme environments.</title>
        <authorList>
            <person name="Coleine C."/>
            <person name="Stajich J.E."/>
            <person name="Selbmann L."/>
        </authorList>
    </citation>
    <scope>NUCLEOTIDE SEQUENCE</scope>
    <source>
        <strain evidence="1">CCFEE 5737</strain>
    </source>
</reference>
<keyword evidence="2" id="KW-1185">Reference proteome</keyword>
<organism evidence="1 2">
    <name type="scientific">Coniosporium uncinatum</name>
    <dbReference type="NCBI Taxonomy" id="93489"/>
    <lineage>
        <taxon>Eukaryota</taxon>
        <taxon>Fungi</taxon>
        <taxon>Dikarya</taxon>
        <taxon>Ascomycota</taxon>
        <taxon>Pezizomycotina</taxon>
        <taxon>Dothideomycetes</taxon>
        <taxon>Dothideomycetes incertae sedis</taxon>
        <taxon>Coniosporium</taxon>
    </lineage>
</organism>
<dbReference type="EMBL" id="JAWDJW010006598">
    <property type="protein sequence ID" value="KAK3064155.1"/>
    <property type="molecule type" value="Genomic_DNA"/>
</dbReference>
<dbReference type="Proteomes" id="UP001186974">
    <property type="component" value="Unassembled WGS sequence"/>
</dbReference>
<comment type="caution">
    <text evidence="1">The sequence shown here is derived from an EMBL/GenBank/DDBJ whole genome shotgun (WGS) entry which is preliminary data.</text>
</comment>
<accession>A0ACC3DA20</accession>
<protein>
    <submittedName>
        <fullName evidence="1">Uncharacterized protein</fullName>
    </submittedName>
</protein>
<gene>
    <name evidence="1" type="ORF">LTS18_009687</name>
</gene>